<keyword evidence="5" id="KW-0408">Iron</keyword>
<dbReference type="PANTHER" id="PTHR10134">
    <property type="entry name" value="CYTOCHROME B-C1 COMPLEX SUBUNIT RIESKE, MITOCHONDRIAL"/>
    <property type="match status" value="1"/>
</dbReference>
<evidence type="ECO:0000256" key="10">
    <source>
        <dbReference type="SAM" id="MobiDB-lite"/>
    </source>
</evidence>
<dbReference type="Proteomes" id="UP001356095">
    <property type="component" value="Unassembled WGS sequence"/>
</dbReference>
<evidence type="ECO:0000313" key="13">
    <source>
        <dbReference type="Proteomes" id="UP001356095"/>
    </source>
</evidence>
<evidence type="ECO:0000256" key="1">
    <source>
        <dbReference type="ARBA" id="ARBA00002494"/>
    </source>
</evidence>
<dbReference type="SUPFAM" id="SSF50022">
    <property type="entry name" value="ISP domain"/>
    <property type="match status" value="1"/>
</dbReference>
<evidence type="ECO:0000256" key="5">
    <source>
        <dbReference type="ARBA" id="ARBA00023004"/>
    </source>
</evidence>
<keyword evidence="6" id="KW-0411">Iron-sulfur</keyword>
<keyword evidence="4" id="KW-0479">Metal-binding</keyword>
<dbReference type="InterPro" id="IPR036922">
    <property type="entry name" value="Rieske_2Fe-2S_sf"/>
</dbReference>
<evidence type="ECO:0000256" key="2">
    <source>
        <dbReference type="ARBA" id="ARBA00015816"/>
    </source>
</evidence>
<dbReference type="InterPro" id="IPR017941">
    <property type="entry name" value="Rieske_2Fe-2S"/>
</dbReference>
<name>A0ABU7K6B9_9ACTN</name>
<evidence type="ECO:0000256" key="6">
    <source>
        <dbReference type="ARBA" id="ARBA00023014"/>
    </source>
</evidence>
<accession>A0ABU7K6B9</accession>
<dbReference type="EMBL" id="JAUZMY010000009">
    <property type="protein sequence ID" value="MEE2037796.1"/>
    <property type="molecule type" value="Genomic_DNA"/>
</dbReference>
<keyword evidence="3" id="KW-0001">2Fe-2S</keyword>
<feature type="compositionally biased region" description="Low complexity" evidence="10">
    <location>
        <begin position="7"/>
        <end position="20"/>
    </location>
</feature>
<evidence type="ECO:0000256" key="3">
    <source>
        <dbReference type="ARBA" id="ARBA00022714"/>
    </source>
</evidence>
<dbReference type="RefSeq" id="WP_330091587.1">
    <property type="nucleotide sequence ID" value="NZ_JAUZMY010000009.1"/>
</dbReference>
<keyword evidence="13" id="KW-1185">Reference proteome</keyword>
<proteinExistence type="predicted"/>
<evidence type="ECO:0000313" key="12">
    <source>
        <dbReference type="EMBL" id="MEE2037796.1"/>
    </source>
</evidence>
<dbReference type="InterPro" id="IPR014349">
    <property type="entry name" value="Rieske_Fe-S_prot"/>
</dbReference>
<comment type="caution">
    <text evidence="12">The sequence shown here is derived from an EMBL/GenBank/DDBJ whole genome shotgun (WGS) entry which is preliminary data.</text>
</comment>
<evidence type="ECO:0000256" key="4">
    <source>
        <dbReference type="ARBA" id="ARBA00022723"/>
    </source>
</evidence>
<feature type="region of interest" description="Disordered" evidence="10">
    <location>
        <begin position="1"/>
        <end position="50"/>
    </location>
</feature>
<dbReference type="Gene3D" id="2.102.10.10">
    <property type="entry name" value="Rieske [2Fe-2S] iron-sulphur domain"/>
    <property type="match status" value="1"/>
</dbReference>
<dbReference type="PROSITE" id="PS51296">
    <property type="entry name" value="RIESKE"/>
    <property type="match status" value="1"/>
</dbReference>
<comment type="function">
    <text evidence="1">Iron-sulfur subunit of the cytochrome bc1 complex, an essential component of the respiratory electron transport chain required for ATP synthesis. The bc1 complex catalyzes the oxidation of menaquinol and the reduction of cytochrome c in the respiratory chain. The bc1 complex operates through a Q-cycle mechanism that couples electron transfer to generation of the proton gradient that drives ATP synthesis.</text>
</comment>
<keyword evidence="7" id="KW-1015">Disulfide bond</keyword>
<dbReference type="InterPro" id="IPR005805">
    <property type="entry name" value="Rieske_Fe-S_prot_C"/>
</dbReference>
<gene>
    <name evidence="12" type="ORF">Q8791_11255</name>
</gene>
<dbReference type="CDD" id="cd03467">
    <property type="entry name" value="Rieske"/>
    <property type="match status" value="1"/>
</dbReference>
<feature type="domain" description="Rieske" evidence="11">
    <location>
        <begin position="98"/>
        <end position="190"/>
    </location>
</feature>
<evidence type="ECO:0000256" key="9">
    <source>
        <dbReference type="ARBA" id="ARBA00034078"/>
    </source>
</evidence>
<sequence length="191" mass="19212">MCDCPRTPTTGADPDPGTAARAERDAATSTDAGPGGPRPDGSASAPSRTRLTRRLAFGAVGGGALAGVLAACGGGEDPDSAPGGEQSGTPGPTPGATEELASTEEIPVGEGKVLTEEGLVLTQPEEGTFHAFSSTCTHEGCPLDAVVDGRIQCPCHGSRFSIEDGSPLEGPATRALEEFEISVENGVIRRV</sequence>
<dbReference type="PRINTS" id="PR00162">
    <property type="entry name" value="RIESKE"/>
</dbReference>
<feature type="region of interest" description="Disordered" evidence="10">
    <location>
        <begin position="73"/>
        <end position="109"/>
    </location>
</feature>
<reference evidence="12 13" key="1">
    <citation type="submission" date="2023-08" db="EMBL/GenBank/DDBJ databases">
        <authorList>
            <person name="Girao M."/>
            <person name="Carvalho M.F."/>
        </authorList>
    </citation>
    <scope>NUCLEOTIDE SEQUENCE [LARGE SCALE GENOMIC DNA]</scope>
    <source>
        <strain evidence="12 13">CT-R113</strain>
    </source>
</reference>
<evidence type="ECO:0000256" key="7">
    <source>
        <dbReference type="ARBA" id="ARBA00023157"/>
    </source>
</evidence>
<organism evidence="12 13">
    <name type="scientific">Nocardiopsis codii</name>
    <dbReference type="NCBI Taxonomy" id="3065942"/>
    <lineage>
        <taxon>Bacteria</taxon>
        <taxon>Bacillati</taxon>
        <taxon>Actinomycetota</taxon>
        <taxon>Actinomycetes</taxon>
        <taxon>Streptosporangiales</taxon>
        <taxon>Nocardiopsidaceae</taxon>
        <taxon>Nocardiopsis</taxon>
    </lineage>
</organism>
<comment type="cofactor">
    <cofactor evidence="9">
        <name>[2Fe-2S] cluster</name>
        <dbReference type="ChEBI" id="CHEBI:190135"/>
    </cofactor>
</comment>
<dbReference type="Pfam" id="PF00355">
    <property type="entry name" value="Rieske"/>
    <property type="match status" value="1"/>
</dbReference>
<evidence type="ECO:0000259" key="11">
    <source>
        <dbReference type="PROSITE" id="PS51296"/>
    </source>
</evidence>
<evidence type="ECO:0000256" key="8">
    <source>
        <dbReference type="ARBA" id="ARBA00029586"/>
    </source>
</evidence>
<protein>
    <recommendedName>
        <fullName evidence="2">Cytochrome bc1 complex Rieske iron-sulfur subunit</fullName>
    </recommendedName>
    <alternativeName>
        <fullName evidence="8">Cytochrome bc1 reductase complex subunit QcrA</fullName>
    </alternativeName>
</protein>